<dbReference type="Pfam" id="PF23598">
    <property type="entry name" value="LRR_14"/>
    <property type="match status" value="1"/>
</dbReference>
<dbReference type="InterPro" id="IPR055414">
    <property type="entry name" value="LRR_R13L4/SHOC2-like"/>
</dbReference>
<evidence type="ECO:0000313" key="3">
    <source>
        <dbReference type="EMBL" id="KAF6175974.1"/>
    </source>
</evidence>
<dbReference type="PANTHER" id="PTHR47186:SF30">
    <property type="entry name" value="EF-HAND DOMAIN-CONTAINING PROTEIN"/>
    <property type="match status" value="1"/>
</dbReference>
<name>A0A7J7PA00_9MAGN</name>
<organism evidence="3 4">
    <name type="scientific">Kingdonia uniflora</name>
    <dbReference type="NCBI Taxonomy" id="39325"/>
    <lineage>
        <taxon>Eukaryota</taxon>
        <taxon>Viridiplantae</taxon>
        <taxon>Streptophyta</taxon>
        <taxon>Embryophyta</taxon>
        <taxon>Tracheophyta</taxon>
        <taxon>Spermatophyta</taxon>
        <taxon>Magnoliopsida</taxon>
        <taxon>Ranunculales</taxon>
        <taxon>Circaeasteraceae</taxon>
        <taxon>Kingdonia</taxon>
    </lineage>
</organism>
<proteinExistence type="predicted"/>
<keyword evidence="1" id="KW-0677">Repeat</keyword>
<dbReference type="AlphaFoldDB" id="A0A7J7PA00"/>
<protein>
    <recommendedName>
        <fullName evidence="2">Disease resistance R13L4/SHOC-2-like LRR domain-containing protein</fullName>
    </recommendedName>
</protein>
<evidence type="ECO:0000313" key="4">
    <source>
        <dbReference type="Proteomes" id="UP000541444"/>
    </source>
</evidence>
<keyword evidence="4" id="KW-1185">Reference proteome</keyword>
<dbReference type="InterPro" id="IPR032675">
    <property type="entry name" value="LRR_dom_sf"/>
</dbReference>
<accession>A0A7J7PA00</accession>
<dbReference type="EMBL" id="JACGCM010000140">
    <property type="protein sequence ID" value="KAF6175974.1"/>
    <property type="molecule type" value="Genomic_DNA"/>
</dbReference>
<sequence>MSDDSHHILSKPNFMHKVTYLRILDLSFTSIKKLPKEIEKMLLLRYLDLSGTKLEELSEIVSNLCNLQTLKINRCLYLRRLPERMGKLVNLRHLEIEETDGLECLPLGIGRLKSLQTLCKFIVSKGCKLRELKYLNNLHGSLDITNIKGKGNEYDEAELKNKDYFKVLKLNFCAGNNEEDEVKLLDQNVHELLEPHLNLENFLLRGYNGPNPVENITPSPLGKLKSLRHLKIHKLDSVKPINLKVLRILDDGQEGGTTETPELISFPKLKELEVSFMSWENWVMKTKEYHTVMPCLQRLVIDECHNLKTLAHHILPDTLRELYIGAIPNQTWTISCLPPLLEKMTLGEDAGELSRSLTVKKHTNLKSLFILRFQHSTLPEGLAQLTALQI</sequence>
<dbReference type="Proteomes" id="UP000541444">
    <property type="component" value="Unassembled WGS sequence"/>
</dbReference>
<feature type="domain" description="Disease resistance R13L4/SHOC-2-like LRR" evidence="2">
    <location>
        <begin position="16"/>
        <end position="144"/>
    </location>
</feature>
<comment type="caution">
    <text evidence="3">The sequence shown here is derived from an EMBL/GenBank/DDBJ whole genome shotgun (WGS) entry which is preliminary data.</text>
</comment>
<dbReference type="PANTHER" id="PTHR47186">
    <property type="entry name" value="LEUCINE-RICH REPEAT-CONTAINING PROTEIN 57"/>
    <property type="match status" value="1"/>
</dbReference>
<dbReference type="Gene3D" id="3.80.10.10">
    <property type="entry name" value="Ribonuclease Inhibitor"/>
    <property type="match status" value="1"/>
</dbReference>
<reference evidence="3 4" key="1">
    <citation type="journal article" date="2020" name="IScience">
        <title>Genome Sequencing of the Endangered Kingdonia uniflora (Circaeasteraceae, Ranunculales) Reveals Potential Mechanisms of Evolutionary Specialization.</title>
        <authorList>
            <person name="Sun Y."/>
            <person name="Deng T."/>
            <person name="Zhang A."/>
            <person name="Moore M.J."/>
            <person name="Landis J.B."/>
            <person name="Lin N."/>
            <person name="Zhang H."/>
            <person name="Zhang X."/>
            <person name="Huang J."/>
            <person name="Zhang X."/>
            <person name="Sun H."/>
            <person name="Wang H."/>
        </authorList>
    </citation>
    <scope>NUCLEOTIDE SEQUENCE [LARGE SCALE GENOMIC DNA]</scope>
    <source>
        <strain evidence="3">TB1705</strain>
        <tissue evidence="3">Leaf</tissue>
    </source>
</reference>
<evidence type="ECO:0000259" key="2">
    <source>
        <dbReference type="Pfam" id="PF23598"/>
    </source>
</evidence>
<gene>
    <name evidence="3" type="ORF">GIB67_003462</name>
</gene>
<dbReference type="SUPFAM" id="SSF52058">
    <property type="entry name" value="L domain-like"/>
    <property type="match status" value="1"/>
</dbReference>
<dbReference type="OrthoDB" id="5279713at2759"/>
<evidence type="ECO:0000256" key="1">
    <source>
        <dbReference type="ARBA" id="ARBA00022737"/>
    </source>
</evidence>